<dbReference type="AlphaFoldDB" id="A0A9D9N7U6"/>
<reference evidence="4" key="2">
    <citation type="journal article" date="2021" name="PeerJ">
        <title>Extensive microbial diversity within the chicken gut microbiome revealed by metagenomics and culture.</title>
        <authorList>
            <person name="Gilroy R."/>
            <person name="Ravi A."/>
            <person name="Getino M."/>
            <person name="Pursley I."/>
            <person name="Horton D.L."/>
            <person name="Alikhan N.F."/>
            <person name="Baker D."/>
            <person name="Gharbi K."/>
            <person name="Hall N."/>
            <person name="Watson M."/>
            <person name="Adriaenssens E.M."/>
            <person name="Foster-Nyarko E."/>
            <person name="Jarju S."/>
            <person name="Secka A."/>
            <person name="Antonio M."/>
            <person name="Oren A."/>
            <person name="Chaudhuri R.R."/>
            <person name="La Ragione R."/>
            <person name="Hildebrand F."/>
            <person name="Pallen M.J."/>
        </authorList>
    </citation>
    <scope>NUCLEOTIDE SEQUENCE</scope>
    <source>
        <strain evidence="4">E3-2379</strain>
    </source>
</reference>
<dbReference type="GO" id="GO:0016787">
    <property type="term" value="F:hydrolase activity"/>
    <property type="evidence" value="ECO:0007669"/>
    <property type="project" value="UniProtKB-KW"/>
</dbReference>
<evidence type="ECO:0000313" key="4">
    <source>
        <dbReference type="EMBL" id="MBO8463713.1"/>
    </source>
</evidence>
<feature type="transmembrane region" description="Helical" evidence="3">
    <location>
        <begin position="7"/>
        <end position="28"/>
    </location>
</feature>
<name>A0A9D9N7U6_9FIRM</name>
<feature type="active site" description="Proton donor/acceptor" evidence="2">
    <location>
        <position position="120"/>
    </location>
</feature>
<sequence length="197" mass="22073">MKNRGTCGIICMIVGLLFLGGAIGLLGYNTWQEKEGEESMTRIMKEMDPIITPLKHEVDILPKTMQTVSVEGNEYIGVLEIPRIGTMFPILENLSDEQLKIAPCRYKGSYLNDTMILAGHNYREGFGIIKQLEIGDVVTFTDTIGNTIKYQVSNVEIIEGTNVEAMEEGEDWDLTLFSCTYGGQERYTVRCTRVASK</sequence>
<keyword evidence="3" id="KW-0472">Membrane</keyword>
<accession>A0A9D9N7U6</accession>
<comment type="caution">
    <text evidence="4">The sequence shown here is derived from an EMBL/GenBank/DDBJ whole genome shotgun (WGS) entry which is preliminary data.</text>
</comment>
<evidence type="ECO:0000256" key="3">
    <source>
        <dbReference type="SAM" id="Phobius"/>
    </source>
</evidence>
<dbReference type="Pfam" id="PF04203">
    <property type="entry name" value="Sortase"/>
    <property type="match status" value="1"/>
</dbReference>
<dbReference type="InterPro" id="IPR005754">
    <property type="entry name" value="Sortase"/>
</dbReference>
<reference evidence="4" key="1">
    <citation type="submission" date="2020-10" db="EMBL/GenBank/DDBJ databases">
        <authorList>
            <person name="Gilroy R."/>
        </authorList>
    </citation>
    <scope>NUCLEOTIDE SEQUENCE</scope>
    <source>
        <strain evidence="4">E3-2379</strain>
    </source>
</reference>
<evidence type="ECO:0000256" key="1">
    <source>
        <dbReference type="ARBA" id="ARBA00022801"/>
    </source>
</evidence>
<evidence type="ECO:0000256" key="2">
    <source>
        <dbReference type="PIRSR" id="PIRSR605754-1"/>
    </source>
</evidence>
<gene>
    <name evidence="4" type="ORF">IAC13_07275</name>
</gene>
<dbReference type="SUPFAM" id="SSF63817">
    <property type="entry name" value="Sortase"/>
    <property type="match status" value="1"/>
</dbReference>
<dbReference type="Proteomes" id="UP000823618">
    <property type="component" value="Unassembled WGS sequence"/>
</dbReference>
<keyword evidence="3" id="KW-0812">Transmembrane</keyword>
<proteinExistence type="predicted"/>
<dbReference type="InterPro" id="IPR023365">
    <property type="entry name" value="Sortase_dom-sf"/>
</dbReference>
<feature type="active site" description="Acyl-thioester intermediate" evidence="2">
    <location>
        <position position="179"/>
    </location>
</feature>
<dbReference type="EMBL" id="JADIML010000198">
    <property type="protein sequence ID" value="MBO8463713.1"/>
    <property type="molecule type" value="Genomic_DNA"/>
</dbReference>
<keyword evidence="3" id="KW-1133">Transmembrane helix</keyword>
<evidence type="ECO:0000313" key="5">
    <source>
        <dbReference type="Proteomes" id="UP000823618"/>
    </source>
</evidence>
<dbReference type="Gene3D" id="2.40.260.10">
    <property type="entry name" value="Sortase"/>
    <property type="match status" value="1"/>
</dbReference>
<protein>
    <submittedName>
        <fullName evidence="4">Sortase</fullName>
    </submittedName>
</protein>
<dbReference type="NCBIfam" id="TIGR01076">
    <property type="entry name" value="sortase_fam"/>
    <property type="match status" value="1"/>
</dbReference>
<keyword evidence="1" id="KW-0378">Hydrolase</keyword>
<organism evidence="4 5">
    <name type="scientific">Candidatus Scybalomonas excrementavium</name>
    <dbReference type="NCBI Taxonomy" id="2840943"/>
    <lineage>
        <taxon>Bacteria</taxon>
        <taxon>Bacillati</taxon>
        <taxon>Bacillota</taxon>
        <taxon>Clostridia</taxon>
        <taxon>Lachnospirales</taxon>
        <taxon>Lachnospiraceae</taxon>
        <taxon>Lachnospiraceae incertae sedis</taxon>
        <taxon>Candidatus Scybalomonas</taxon>
    </lineage>
</organism>
<dbReference type="CDD" id="cd00004">
    <property type="entry name" value="Sortase"/>
    <property type="match status" value="1"/>
</dbReference>